<dbReference type="CDD" id="cd17574">
    <property type="entry name" value="REC_OmpR"/>
    <property type="match status" value="1"/>
</dbReference>
<dbReference type="PANTHER" id="PTHR48111:SF1">
    <property type="entry name" value="TWO-COMPONENT RESPONSE REGULATOR ORR33"/>
    <property type="match status" value="1"/>
</dbReference>
<keyword evidence="5" id="KW-0804">Transcription</keyword>
<geneLocation type="plasmid" evidence="9 10">
    <name>pR24_1</name>
</geneLocation>
<dbReference type="InterPro" id="IPR001789">
    <property type="entry name" value="Sig_transdc_resp-reg_receiver"/>
</dbReference>
<dbReference type="SMART" id="SM00421">
    <property type="entry name" value="HTH_LUXR"/>
    <property type="match status" value="1"/>
</dbReference>
<dbReference type="PROSITE" id="PS50043">
    <property type="entry name" value="HTH_LUXR_2"/>
    <property type="match status" value="1"/>
</dbReference>
<keyword evidence="2" id="KW-0902">Two-component regulatory system</keyword>
<dbReference type="PRINTS" id="PR00038">
    <property type="entry name" value="HTHLUXR"/>
</dbReference>
<dbReference type="InterPro" id="IPR036388">
    <property type="entry name" value="WH-like_DNA-bd_sf"/>
</dbReference>
<dbReference type="InterPro" id="IPR016032">
    <property type="entry name" value="Sig_transdc_resp-reg_C-effctor"/>
</dbReference>
<dbReference type="Gene3D" id="3.40.50.2300">
    <property type="match status" value="1"/>
</dbReference>
<evidence type="ECO:0000256" key="6">
    <source>
        <dbReference type="PROSITE-ProRule" id="PRU00169"/>
    </source>
</evidence>
<dbReference type="InterPro" id="IPR000792">
    <property type="entry name" value="Tscrpt_reg_LuxR_C"/>
</dbReference>
<keyword evidence="10" id="KW-1185">Reference proteome</keyword>
<evidence type="ECO:0000256" key="5">
    <source>
        <dbReference type="ARBA" id="ARBA00023163"/>
    </source>
</evidence>
<feature type="domain" description="HTH luxR-type" evidence="7">
    <location>
        <begin position="130"/>
        <end position="195"/>
    </location>
</feature>
<dbReference type="InterPro" id="IPR011006">
    <property type="entry name" value="CheY-like_superfamily"/>
</dbReference>
<dbReference type="SUPFAM" id="SSF52172">
    <property type="entry name" value="CheY-like"/>
    <property type="match status" value="1"/>
</dbReference>
<dbReference type="SMART" id="SM00448">
    <property type="entry name" value="REC"/>
    <property type="match status" value="1"/>
</dbReference>
<feature type="domain" description="Response regulatory" evidence="8">
    <location>
        <begin position="5"/>
        <end position="122"/>
    </location>
</feature>
<name>A0ABY5S036_9HYPH</name>
<evidence type="ECO:0000256" key="1">
    <source>
        <dbReference type="ARBA" id="ARBA00022553"/>
    </source>
</evidence>
<sequence>MQVSRILCIEDDDETANLLAEALSELGYTVDRAQDGEQGLSAILSTRPDLVVCDVRMPRMNGFEVLERVAAAGSTFAEIPFVFLSALGDRDSELIGRKLGADDYLTKPVDFEILGAVIDNRLRRRHDRFGLASDIHLTDREREILAWVGRGKTSSEIAIILGIRERTVNFHCDQAIKRLNVMNRTQAVAKAVDRNLITL</sequence>
<evidence type="ECO:0000256" key="2">
    <source>
        <dbReference type="ARBA" id="ARBA00023012"/>
    </source>
</evidence>
<evidence type="ECO:0000259" key="8">
    <source>
        <dbReference type="PROSITE" id="PS50110"/>
    </source>
</evidence>
<evidence type="ECO:0000313" key="10">
    <source>
        <dbReference type="Proteomes" id="UP001017257"/>
    </source>
</evidence>
<dbReference type="CDD" id="cd06170">
    <property type="entry name" value="LuxR_C_like"/>
    <property type="match status" value="1"/>
</dbReference>
<gene>
    <name evidence="9" type="ORF">HPT29_025890</name>
</gene>
<proteinExistence type="predicted"/>
<dbReference type="PANTHER" id="PTHR48111">
    <property type="entry name" value="REGULATOR OF RPOS"/>
    <property type="match status" value="1"/>
</dbReference>
<evidence type="ECO:0000313" key="9">
    <source>
        <dbReference type="EMBL" id="UVF22574.1"/>
    </source>
</evidence>
<reference evidence="9" key="1">
    <citation type="submission" date="2022-08" db="EMBL/GenBank/DDBJ databases">
        <title>Microvirga terrae sp. nov., isolated from soil.</title>
        <authorList>
            <person name="Kim K.H."/>
            <person name="Seo Y.L."/>
            <person name="Kim J.M."/>
            <person name="Lee J.K."/>
            <person name="Han D.M."/>
            <person name="Jeon C.O."/>
        </authorList>
    </citation>
    <scope>NUCLEOTIDE SEQUENCE</scope>
    <source>
        <strain evidence="9">R24</strain>
        <plasmid evidence="9">pR24_1</plasmid>
    </source>
</reference>
<dbReference type="InterPro" id="IPR039420">
    <property type="entry name" value="WalR-like"/>
</dbReference>
<accession>A0ABY5S036</accession>
<keyword evidence="3" id="KW-0805">Transcription regulation</keyword>
<dbReference type="Pfam" id="PF00196">
    <property type="entry name" value="GerE"/>
    <property type="match status" value="1"/>
</dbReference>
<dbReference type="EMBL" id="CP102846">
    <property type="protein sequence ID" value="UVF22574.1"/>
    <property type="molecule type" value="Genomic_DNA"/>
</dbReference>
<evidence type="ECO:0000256" key="4">
    <source>
        <dbReference type="ARBA" id="ARBA00023125"/>
    </source>
</evidence>
<organism evidence="9 10">
    <name type="scientific">Microvirga terrae</name>
    <dbReference type="NCBI Taxonomy" id="2740529"/>
    <lineage>
        <taxon>Bacteria</taxon>
        <taxon>Pseudomonadati</taxon>
        <taxon>Pseudomonadota</taxon>
        <taxon>Alphaproteobacteria</taxon>
        <taxon>Hyphomicrobiales</taxon>
        <taxon>Methylobacteriaceae</taxon>
        <taxon>Microvirga</taxon>
    </lineage>
</organism>
<protein>
    <submittedName>
        <fullName evidence="9">Response regulator</fullName>
    </submittedName>
</protein>
<evidence type="ECO:0000256" key="3">
    <source>
        <dbReference type="ARBA" id="ARBA00023015"/>
    </source>
</evidence>
<dbReference type="Pfam" id="PF00072">
    <property type="entry name" value="Response_reg"/>
    <property type="match status" value="1"/>
</dbReference>
<dbReference type="SUPFAM" id="SSF46894">
    <property type="entry name" value="C-terminal effector domain of the bipartite response regulators"/>
    <property type="match status" value="1"/>
</dbReference>
<evidence type="ECO:0000259" key="7">
    <source>
        <dbReference type="PROSITE" id="PS50043"/>
    </source>
</evidence>
<keyword evidence="1 6" id="KW-0597">Phosphoprotein</keyword>
<dbReference type="PROSITE" id="PS50110">
    <property type="entry name" value="RESPONSE_REGULATORY"/>
    <property type="match status" value="1"/>
</dbReference>
<dbReference type="Gene3D" id="1.10.10.10">
    <property type="entry name" value="Winged helix-like DNA-binding domain superfamily/Winged helix DNA-binding domain"/>
    <property type="match status" value="1"/>
</dbReference>
<keyword evidence="4" id="KW-0238">DNA-binding</keyword>
<feature type="modified residue" description="4-aspartylphosphate" evidence="6">
    <location>
        <position position="54"/>
    </location>
</feature>
<keyword evidence="9" id="KW-0614">Plasmid</keyword>
<dbReference type="Proteomes" id="UP001017257">
    <property type="component" value="Plasmid pR24_1"/>
</dbReference>